<sequence>MSAIRKQVRSSGWKLVALAMLCCGWAGNEFTPLLTLYREVGYSAATVDAFFGAYVVGVVPGLLVGGPLSDRHGRKPLLVAGTALSGLASAVLAAGPDEPTLYIGRFLAGVAVGIAMAVGSSWIKELSGPPYERSADSGASARRASVAVTAGFAAGAAVAGVLAQWGPWPMVLPYLVQVVVAVPCVIAVSRAPQPRPAGVAGPLWADLKVPAAGHRRFLSVALPLAPWIFGAIGLAYAVTPQLEAGMTGHWQLAYATLLSVVTLGTGVAVQPVAKRLDKLSSARASVVALALVLVGVLAMAANAAPRSPWAAVAIAAVLGAGYSIALVSGLREVQRIATARDLAGLTGIYYATSYTGFLLPTALALASAAVSYTVLFLAVAGLVGCSLVVVLFNSTRNLPTDARPGRPDEARRRGARRDAAMNTPASAAAIEIQDVS</sequence>
<feature type="transmembrane region" description="Helical" evidence="8">
    <location>
        <begin position="309"/>
        <end position="330"/>
    </location>
</feature>
<reference evidence="11" key="1">
    <citation type="journal article" date="2019" name="Int. J. Syst. Evol. Microbiol.">
        <title>The Global Catalogue of Microorganisms (GCM) 10K type strain sequencing project: providing services to taxonomists for standard genome sequencing and annotation.</title>
        <authorList>
            <consortium name="The Broad Institute Genomics Platform"/>
            <consortium name="The Broad Institute Genome Sequencing Center for Infectious Disease"/>
            <person name="Wu L."/>
            <person name="Ma J."/>
        </authorList>
    </citation>
    <scope>NUCLEOTIDE SEQUENCE [LARGE SCALE GENOMIC DNA]</scope>
    <source>
        <strain evidence="11">JCM 12165</strain>
    </source>
</reference>
<dbReference type="Gene3D" id="1.20.1250.20">
    <property type="entry name" value="MFS general substrate transporter like domains"/>
    <property type="match status" value="2"/>
</dbReference>
<dbReference type="PROSITE" id="PS50850">
    <property type="entry name" value="MFS"/>
    <property type="match status" value="1"/>
</dbReference>
<keyword evidence="6 8" id="KW-0472">Membrane</keyword>
<feature type="transmembrane region" description="Helical" evidence="8">
    <location>
        <begin position="342"/>
        <end position="366"/>
    </location>
</feature>
<feature type="transmembrane region" description="Helical" evidence="8">
    <location>
        <begin position="250"/>
        <end position="272"/>
    </location>
</feature>
<evidence type="ECO:0000256" key="8">
    <source>
        <dbReference type="SAM" id="Phobius"/>
    </source>
</evidence>
<dbReference type="Proteomes" id="UP001597145">
    <property type="component" value="Unassembled WGS sequence"/>
</dbReference>
<dbReference type="RefSeq" id="WP_343977521.1">
    <property type="nucleotide sequence ID" value="NZ_BAAAJG010000009.1"/>
</dbReference>
<evidence type="ECO:0000259" key="9">
    <source>
        <dbReference type="PROSITE" id="PS50850"/>
    </source>
</evidence>
<evidence type="ECO:0000256" key="4">
    <source>
        <dbReference type="ARBA" id="ARBA00022692"/>
    </source>
</evidence>
<keyword evidence="4 8" id="KW-0812">Transmembrane</keyword>
<evidence type="ECO:0000256" key="3">
    <source>
        <dbReference type="ARBA" id="ARBA00022475"/>
    </source>
</evidence>
<feature type="region of interest" description="Disordered" evidence="7">
    <location>
        <begin position="400"/>
        <end position="424"/>
    </location>
</feature>
<dbReference type="InterPro" id="IPR020846">
    <property type="entry name" value="MFS_dom"/>
</dbReference>
<feature type="transmembrane region" description="Helical" evidence="8">
    <location>
        <begin position="42"/>
        <end position="65"/>
    </location>
</feature>
<feature type="transmembrane region" description="Helical" evidence="8">
    <location>
        <begin position="372"/>
        <end position="393"/>
    </location>
</feature>
<comment type="caution">
    <text evidence="10">The sequence shown here is derived from an EMBL/GenBank/DDBJ whole genome shotgun (WGS) entry which is preliminary data.</text>
</comment>
<keyword evidence="3" id="KW-1003">Cell membrane</keyword>
<evidence type="ECO:0000256" key="2">
    <source>
        <dbReference type="ARBA" id="ARBA00022448"/>
    </source>
</evidence>
<feature type="transmembrane region" description="Helical" evidence="8">
    <location>
        <begin position="77"/>
        <end position="96"/>
    </location>
</feature>
<dbReference type="InterPro" id="IPR011701">
    <property type="entry name" value="MFS"/>
</dbReference>
<dbReference type="InterPro" id="IPR050171">
    <property type="entry name" value="MFS_Transporters"/>
</dbReference>
<evidence type="ECO:0000313" key="10">
    <source>
        <dbReference type="EMBL" id="MFD1533813.1"/>
    </source>
</evidence>
<evidence type="ECO:0000313" key="11">
    <source>
        <dbReference type="Proteomes" id="UP001597145"/>
    </source>
</evidence>
<feature type="transmembrane region" description="Helical" evidence="8">
    <location>
        <begin position="284"/>
        <end position="303"/>
    </location>
</feature>
<feature type="transmembrane region" description="Helical" evidence="8">
    <location>
        <begin position="171"/>
        <end position="188"/>
    </location>
</feature>
<feature type="compositionally biased region" description="Basic and acidic residues" evidence="7">
    <location>
        <begin position="403"/>
        <end position="419"/>
    </location>
</feature>
<feature type="transmembrane region" description="Helical" evidence="8">
    <location>
        <begin position="217"/>
        <end position="238"/>
    </location>
</feature>
<dbReference type="Pfam" id="PF07690">
    <property type="entry name" value="MFS_1"/>
    <property type="match status" value="1"/>
</dbReference>
<dbReference type="CDD" id="cd06174">
    <property type="entry name" value="MFS"/>
    <property type="match status" value="1"/>
</dbReference>
<comment type="subcellular location">
    <subcellularLocation>
        <location evidence="1">Cell membrane</location>
        <topology evidence="1">Multi-pass membrane protein</topology>
    </subcellularLocation>
</comment>
<protein>
    <submittedName>
        <fullName evidence="10">MFS transporter</fullName>
    </submittedName>
</protein>
<feature type="transmembrane region" description="Helical" evidence="8">
    <location>
        <begin position="102"/>
        <end position="123"/>
    </location>
</feature>
<dbReference type="PANTHER" id="PTHR23517:SF3">
    <property type="entry name" value="INTEGRAL MEMBRANE TRANSPORT PROTEIN"/>
    <property type="match status" value="1"/>
</dbReference>
<keyword evidence="11" id="KW-1185">Reference proteome</keyword>
<accession>A0ABW4FTQ5</accession>
<dbReference type="SUPFAM" id="SSF103473">
    <property type="entry name" value="MFS general substrate transporter"/>
    <property type="match status" value="1"/>
</dbReference>
<dbReference type="EMBL" id="JBHUCP010000026">
    <property type="protein sequence ID" value="MFD1533813.1"/>
    <property type="molecule type" value="Genomic_DNA"/>
</dbReference>
<organism evidence="10 11">
    <name type="scientific">Pseudonocardia aurantiaca</name>
    <dbReference type="NCBI Taxonomy" id="75290"/>
    <lineage>
        <taxon>Bacteria</taxon>
        <taxon>Bacillati</taxon>
        <taxon>Actinomycetota</taxon>
        <taxon>Actinomycetes</taxon>
        <taxon>Pseudonocardiales</taxon>
        <taxon>Pseudonocardiaceae</taxon>
        <taxon>Pseudonocardia</taxon>
    </lineage>
</organism>
<feature type="domain" description="Major facilitator superfamily (MFS) profile" evidence="9">
    <location>
        <begin position="1"/>
        <end position="396"/>
    </location>
</feature>
<proteinExistence type="predicted"/>
<dbReference type="InterPro" id="IPR036259">
    <property type="entry name" value="MFS_trans_sf"/>
</dbReference>
<keyword evidence="2" id="KW-0813">Transport</keyword>
<evidence type="ECO:0000256" key="6">
    <source>
        <dbReference type="ARBA" id="ARBA00023136"/>
    </source>
</evidence>
<feature type="transmembrane region" description="Helical" evidence="8">
    <location>
        <begin position="144"/>
        <end position="165"/>
    </location>
</feature>
<evidence type="ECO:0000256" key="7">
    <source>
        <dbReference type="SAM" id="MobiDB-lite"/>
    </source>
</evidence>
<evidence type="ECO:0000256" key="1">
    <source>
        <dbReference type="ARBA" id="ARBA00004651"/>
    </source>
</evidence>
<keyword evidence="5 8" id="KW-1133">Transmembrane helix</keyword>
<evidence type="ECO:0000256" key="5">
    <source>
        <dbReference type="ARBA" id="ARBA00022989"/>
    </source>
</evidence>
<gene>
    <name evidence="10" type="ORF">ACFSCY_30795</name>
</gene>
<name>A0ABW4FTQ5_9PSEU</name>
<dbReference type="PANTHER" id="PTHR23517">
    <property type="entry name" value="RESISTANCE PROTEIN MDTM, PUTATIVE-RELATED-RELATED"/>
    <property type="match status" value="1"/>
</dbReference>